<comment type="caution">
    <text evidence="2">The sequence shown here is derived from an EMBL/GenBank/DDBJ whole genome shotgun (WGS) entry which is preliminary data.</text>
</comment>
<dbReference type="Proteomes" id="UP000308705">
    <property type="component" value="Unassembled WGS sequence"/>
</dbReference>
<feature type="transmembrane region" description="Helical" evidence="1">
    <location>
        <begin position="6"/>
        <end position="25"/>
    </location>
</feature>
<keyword evidence="1" id="KW-0812">Transmembrane</keyword>
<dbReference type="OrthoDB" id="7502542at2"/>
<protein>
    <recommendedName>
        <fullName evidence="4">Secreted protein</fullName>
    </recommendedName>
</protein>
<dbReference type="RefSeq" id="WP_137251434.1">
    <property type="nucleotide sequence ID" value="NZ_SZQA01000056.1"/>
</dbReference>
<name>A0A4U3M0Q7_9ACTN</name>
<proteinExistence type="predicted"/>
<organism evidence="2 3">
    <name type="scientific">Herbidospora galbida</name>
    <dbReference type="NCBI Taxonomy" id="2575442"/>
    <lineage>
        <taxon>Bacteria</taxon>
        <taxon>Bacillati</taxon>
        <taxon>Actinomycetota</taxon>
        <taxon>Actinomycetes</taxon>
        <taxon>Streptosporangiales</taxon>
        <taxon>Streptosporangiaceae</taxon>
        <taxon>Herbidospora</taxon>
    </lineage>
</organism>
<sequence>MSAIAWVVVVVAVVVALGAIGYVVAGQSRRRHLQDRFGPEYDRVVQDADNRRDAEQELLAREARYADLDIRPLDAEARDTYAKKWREVQERFVDAPSFAVTEADALVTAVMADRGYPTDEFEERVNVLSVGHAGTLDRYRQAHEISGRAARQEATTEDLRQAMVHYRALFDELLDDDVHAHSPRKEADH</sequence>
<accession>A0A4U3M0Q7</accession>
<dbReference type="EMBL" id="SZQA01000056">
    <property type="protein sequence ID" value="TKK80717.1"/>
    <property type="molecule type" value="Genomic_DNA"/>
</dbReference>
<gene>
    <name evidence="2" type="ORF">FDA94_35605</name>
</gene>
<keyword evidence="1" id="KW-0472">Membrane</keyword>
<keyword evidence="1" id="KW-1133">Transmembrane helix</keyword>
<reference evidence="2 3" key="1">
    <citation type="submission" date="2019-04" db="EMBL/GenBank/DDBJ databases">
        <title>Herbidospora sp. NEAU-GS14.nov., a novel actinomycete isolated from soil.</title>
        <authorList>
            <person name="Han L."/>
        </authorList>
    </citation>
    <scope>NUCLEOTIDE SEQUENCE [LARGE SCALE GENOMIC DNA]</scope>
    <source>
        <strain evidence="2 3">NEAU-GS14</strain>
    </source>
</reference>
<evidence type="ECO:0000256" key="1">
    <source>
        <dbReference type="SAM" id="Phobius"/>
    </source>
</evidence>
<evidence type="ECO:0000313" key="2">
    <source>
        <dbReference type="EMBL" id="TKK80717.1"/>
    </source>
</evidence>
<dbReference type="AlphaFoldDB" id="A0A4U3M0Q7"/>
<keyword evidence="3" id="KW-1185">Reference proteome</keyword>
<evidence type="ECO:0008006" key="4">
    <source>
        <dbReference type="Google" id="ProtNLM"/>
    </source>
</evidence>
<evidence type="ECO:0000313" key="3">
    <source>
        <dbReference type="Proteomes" id="UP000308705"/>
    </source>
</evidence>